<evidence type="ECO:0000313" key="2">
    <source>
        <dbReference type="EMBL" id="KAA6181628.1"/>
    </source>
</evidence>
<evidence type="ECO:0000256" key="1">
    <source>
        <dbReference type="SAM" id="MobiDB-lite"/>
    </source>
</evidence>
<sequence length="314" mass="36521">MSQAKFDIPFQSAVSPEVLDADTRIHFRCYKGISCFNACCKQADVTLAPYDVIRLKRRLGMSSTDFLAKYTVPFQMDQDGTPGIKLRTDDTGTCLQLNGDEGCGVYEDRPTVCRYYPVALLALREKGSAEAREQFSLVKEPHCKGHLEAREIRIGDYRTEQGVEEYDELNREWYQLILKKKSAGPTVGRPPETSLQLFFMASYDMDRFRRFVLSDNFRSTYQLTDDFYLELERSDEELLRFSYRFLRQVLFGEHSVQEAADAWEKRVAERKEVWDARREFELKRRAAAEDEKYRHQPDAESTPDQNPGDRPCCD</sequence>
<dbReference type="InterPro" id="IPR005358">
    <property type="entry name" value="Puta_zinc/iron-chelating_dom"/>
</dbReference>
<reference evidence="2 3" key="1">
    <citation type="submission" date="2019-09" db="EMBL/GenBank/DDBJ databases">
        <title>Whole-genome sequence of the purple sulfur bacterium Thiohalocapsa marina DSM 19078.</title>
        <authorList>
            <person name="Kyndt J.A."/>
            <person name="Meyer T.E."/>
        </authorList>
    </citation>
    <scope>NUCLEOTIDE SEQUENCE [LARGE SCALE GENOMIC DNA]</scope>
    <source>
        <strain evidence="2 3">DSM 19078</strain>
    </source>
</reference>
<accession>A0A5M8F9T8</accession>
<organism evidence="2 3">
    <name type="scientific">Thiohalocapsa marina</name>
    <dbReference type="NCBI Taxonomy" id="424902"/>
    <lineage>
        <taxon>Bacteria</taxon>
        <taxon>Pseudomonadati</taxon>
        <taxon>Pseudomonadota</taxon>
        <taxon>Gammaproteobacteria</taxon>
        <taxon>Chromatiales</taxon>
        <taxon>Chromatiaceae</taxon>
        <taxon>Thiohalocapsa</taxon>
    </lineage>
</organism>
<feature type="region of interest" description="Disordered" evidence="1">
    <location>
        <begin position="288"/>
        <end position="314"/>
    </location>
</feature>
<gene>
    <name evidence="2" type="ORF">F2Q65_19015</name>
</gene>
<proteinExistence type="predicted"/>
<feature type="compositionally biased region" description="Basic and acidic residues" evidence="1">
    <location>
        <begin position="288"/>
        <end position="298"/>
    </location>
</feature>
<comment type="caution">
    <text evidence="2">The sequence shown here is derived from an EMBL/GenBank/DDBJ whole genome shotgun (WGS) entry which is preliminary data.</text>
</comment>
<dbReference type="Proteomes" id="UP000322981">
    <property type="component" value="Unassembled WGS sequence"/>
</dbReference>
<dbReference type="Pfam" id="PF03692">
    <property type="entry name" value="CxxCxxCC"/>
    <property type="match status" value="1"/>
</dbReference>
<protein>
    <submittedName>
        <fullName evidence="2">YkgJ family cysteine cluster protein</fullName>
    </submittedName>
</protein>
<keyword evidence="3" id="KW-1185">Reference proteome</keyword>
<dbReference type="PANTHER" id="PTHR35866:SF1">
    <property type="entry name" value="YKGJ FAMILY CYSTEINE CLUSTER PROTEIN"/>
    <property type="match status" value="1"/>
</dbReference>
<dbReference type="EMBL" id="VWXX01000065">
    <property type="protein sequence ID" value="KAA6181628.1"/>
    <property type="molecule type" value="Genomic_DNA"/>
</dbReference>
<evidence type="ECO:0000313" key="3">
    <source>
        <dbReference type="Proteomes" id="UP000322981"/>
    </source>
</evidence>
<name>A0A5M8F9T8_9GAMM</name>
<dbReference type="AlphaFoldDB" id="A0A5M8F9T8"/>
<dbReference type="OrthoDB" id="9810361at2"/>
<dbReference type="PANTHER" id="PTHR35866">
    <property type="entry name" value="PUTATIVE-RELATED"/>
    <property type="match status" value="1"/>
</dbReference>
<dbReference type="RefSeq" id="WP_150094974.1">
    <property type="nucleotide sequence ID" value="NZ_VWXX01000065.1"/>
</dbReference>